<comment type="caution">
    <text evidence="1">The sequence shown here is derived from an EMBL/GenBank/DDBJ whole genome shotgun (WGS) entry which is preliminary data.</text>
</comment>
<reference evidence="1 2" key="1">
    <citation type="submission" date="2018-11" db="EMBL/GenBank/DDBJ databases">
        <title>Chryseotalea sanarue gen. nov., sp., nov., a member of the family Cytophagaceae, isolated from a brackish lake in Hamamatsu Japan.</title>
        <authorList>
            <person name="Maejima Y."/>
            <person name="Iino T."/>
            <person name="Muraguchi Y."/>
            <person name="Fukuda K."/>
            <person name="Ohkuma M."/>
            <person name="Moriuchi R."/>
            <person name="Dohra H."/>
            <person name="Kimbara K."/>
            <person name="Shintani M."/>
        </authorList>
    </citation>
    <scope>NUCLEOTIDE SEQUENCE [LARGE SCALE GENOMIC DNA]</scope>
    <source>
        <strain evidence="1 2">Ys</strain>
    </source>
</reference>
<accession>A0A401UA26</accession>
<dbReference type="EMBL" id="BHXQ01000003">
    <property type="protein sequence ID" value="GCC51730.1"/>
    <property type="molecule type" value="Genomic_DNA"/>
</dbReference>
<proteinExistence type="predicted"/>
<dbReference type="Proteomes" id="UP000288227">
    <property type="component" value="Unassembled WGS sequence"/>
</dbReference>
<name>A0A401UA26_9BACT</name>
<evidence type="ECO:0000313" key="2">
    <source>
        <dbReference type="Proteomes" id="UP000288227"/>
    </source>
</evidence>
<dbReference type="AlphaFoldDB" id="A0A401UA26"/>
<keyword evidence="2" id="KW-1185">Reference proteome</keyword>
<organism evidence="1 2">
    <name type="scientific">Chryseotalea sanaruensis</name>
    <dbReference type="NCBI Taxonomy" id="2482724"/>
    <lineage>
        <taxon>Bacteria</taxon>
        <taxon>Pseudomonadati</taxon>
        <taxon>Bacteroidota</taxon>
        <taxon>Cytophagia</taxon>
        <taxon>Cytophagales</taxon>
        <taxon>Chryseotaleaceae</taxon>
        <taxon>Chryseotalea</taxon>
    </lineage>
</organism>
<sequence length="559" mass="61928">MQIFSVSFVYGQELDDIGNEKPLAINGSTSFSQLFYGVSGIESRRVPYTYFANASLNLSIYGWSIPFSFSLSNQNTSFQQPFNQYSINPSYKFVTAHLGYTSMSFSPYTVSGHIFLGAGIDVVPEGRWSLNALHGRFLKPVTYDTTYSDATPAFERMGTGFKAGYKDGKNSIDFILFRSTDDLNSIGALPDSLSIFAEENLVVSFACGTTVLKQFLLHAELAGSALTRDTRDTAIHQSHILASPEFLFTSRSSSAYYQAFKASFNYQFSGQSIGLGFERIDPGYRTHGAYFFNSDLENITINVASSLLKSKMQVNASVGTQRDNLDQEKLSSFRRMIGSINVNYTPSQQATLSAAYSTFQSFANIRSQFVDINQLSPYDNLDTLNFTQLSQSANLSFSYSLGKSEDRKQNMSVNLMYQTAADKQGGVKQNGGTAFYNTNVAYSINWVPQNILMSFSLNTSVNRGSGIDSQTFGPVLSLSHTFFDKKFRLMFSSSYNNTNNQFTSGNAVLNFKTSGALTLKKKHVLTLSAAMIERKTNNAEQKSFTEFTGNVGYVYSFGL</sequence>
<evidence type="ECO:0000313" key="1">
    <source>
        <dbReference type="EMBL" id="GCC51730.1"/>
    </source>
</evidence>
<protein>
    <submittedName>
        <fullName evidence="1">Uncharacterized protein</fullName>
    </submittedName>
</protein>
<gene>
    <name evidence="1" type="ORF">SanaruYs_19590</name>
</gene>